<evidence type="ECO:0000313" key="11">
    <source>
        <dbReference type="Proteomes" id="UP000029964"/>
    </source>
</evidence>
<organism evidence="10 11">
    <name type="scientific">Hapsidospora chrysogenum (strain ATCC 11550 / CBS 779.69 / DSM 880 / IAM 14645 / JCM 23072 / IMI 49137)</name>
    <name type="common">Acremonium chrysogenum</name>
    <dbReference type="NCBI Taxonomy" id="857340"/>
    <lineage>
        <taxon>Eukaryota</taxon>
        <taxon>Fungi</taxon>
        <taxon>Dikarya</taxon>
        <taxon>Ascomycota</taxon>
        <taxon>Pezizomycotina</taxon>
        <taxon>Sordariomycetes</taxon>
        <taxon>Hypocreomycetidae</taxon>
        <taxon>Hypocreales</taxon>
        <taxon>Bionectriaceae</taxon>
        <taxon>Hapsidospora</taxon>
    </lineage>
</organism>
<proteinExistence type="inferred from homology"/>
<name>A0A086T887_HAPC1</name>
<dbReference type="PANTHER" id="PTHR47966:SF2">
    <property type="entry name" value="ASPERGILLOPEPSIN-1-RELATED"/>
    <property type="match status" value="1"/>
</dbReference>
<evidence type="ECO:0000313" key="10">
    <source>
        <dbReference type="EMBL" id="KFH45569.1"/>
    </source>
</evidence>
<keyword evidence="11" id="KW-1185">Reference proteome</keyword>
<accession>A0A086T887</accession>
<dbReference type="PRINTS" id="PR00792">
    <property type="entry name" value="PEPSIN"/>
</dbReference>
<dbReference type="InterPro" id="IPR001461">
    <property type="entry name" value="Aspartic_peptidase_A1"/>
</dbReference>
<evidence type="ECO:0000256" key="8">
    <source>
        <dbReference type="SAM" id="SignalP"/>
    </source>
</evidence>
<dbReference type="GO" id="GO:0004190">
    <property type="term" value="F:aspartic-type endopeptidase activity"/>
    <property type="evidence" value="ECO:0007669"/>
    <property type="project" value="UniProtKB-KW"/>
</dbReference>
<dbReference type="PROSITE" id="PS00141">
    <property type="entry name" value="ASP_PROTEASE"/>
    <property type="match status" value="1"/>
</dbReference>
<dbReference type="Gene3D" id="2.40.70.10">
    <property type="entry name" value="Acid Proteases"/>
    <property type="match status" value="2"/>
</dbReference>
<dbReference type="EMBL" id="JPKY01000030">
    <property type="protein sequence ID" value="KFH45569.1"/>
    <property type="molecule type" value="Genomic_DNA"/>
</dbReference>
<evidence type="ECO:0000256" key="1">
    <source>
        <dbReference type="ARBA" id="ARBA00007447"/>
    </source>
</evidence>
<dbReference type="InterPro" id="IPR001969">
    <property type="entry name" value="Aspartic_peptidase_AS"/>
</dbReference>
<sequence>MKVVGCLLAAPLALWAAAVPVRNVPDPAISTNLTRSRPATAGKWFSLGEEPNLDYRGGDAPMEMIKAHAKFTKTLPPWLANVVASNPDLRSKFSVKLQQSSMDTPDSLDACALLTQPQDDGSGGVTGTVPARPPPFIDIQYVVPVDIGTPPQRVHLNLDTGSADLWTFSTDTYRPRVNGQTLYNPHKSSTSKLQQSESWSVTYGDGAGASGIVYKDRVQLGETSFDAQAVQSAVEVSYAIADDQFSSGIIGMAMNSINSVRPTKQKTYIENIKGELEVPLFTVNLRKGRPGNYNFGYIDESEYTGEIEYVPIKKGSHYWEVTVSGYQVGDEGEWQDHAWSGIVDTGTTLLLLPDHIIRDYYGKVPGASLDPHVGMITFPCDAELPDFVFGVGTGYKGRVPGDYINYTEAWPGVCYGGIQSSEGIGMAIIGDVLIKAQFVVFDMGNHTVGFANKELDGMAPTASKPKPKTPGTRPGPPPKQPVPQPEPASHGVGDVGN</sequence>
<dbReference type="OrthoDB" id="2747330at2759"/>
<protein>
    <submittedName>
        <fullName evidence="10">Podosporapepsin-like protein</fullName>
    </submittedName>
</protein>
<feature type="chain" id="PRO_5001815606" evidence="8">
    <location>
        <begin position="19"/>
        <end position="497"/>
    </location>
</feature>
<dbReference type="Proteomes" id="UP000029964">
    <property type="component" value="Unassembled WGS sequence"/>
</dbReference>
<dbReference type="InterPro" id="IPR034163">
    <property type="entry name" value="Aspergillopepsin-like_cat_dom"/>
</dbReference>
<dbReference type="STRING" id="857340.A0A086T887"/>
<feature type="compositionally biased region" description="Pro residues" evidence="7">
    <location>
        <begin position="473"/>
        <end position="486"/>
    </location>
</feature>
<dbReference type="InterPro" id="IPR021109">
    <property type="entry name" value="Peptidase_aspartic_dom_sf"/>
</dbReference>
<evidence type="ECO:0000256" key="5">
    <source>
        <dbReference type="PIRSR" id="PIRSR601461-1"/>
    </source>
</evidence>
<dbReference type="Pfam" id="PF00026">
    <property type="entry name" value="Asp"/>
    <property type="match status" value="1"/>
</dbReference>
<comment type="caution">
    <text evidence="10">The sequence shown here is derived from an EMBL/GenBank/DDBJ whole genome shotgun (WGS) entry which is preliminary data.</text>
</comment>
<keyword evidence="2 6" id="KW-0645">Protease</keyword>
<reference evidence="11" key="1">
    <citation type="journal article" date="2014" name="Genome Announc.">
        <title>Genome sequence and annotation of Acremonium chrysogenum, producer of the beta-lactam antibiotic cephalosporin C.</title>
        <authorList>
            <person name="Terfehr D."/>
            <person name="Dahlmann T.A."/>
            <person name="Specht T."/>
            <person name="Zadra I."/>
            <person name="Kuernsteiner H."/>
            <person name="Kueck U."/>
        </authorList>
    </citation>
    <scope>NUCLEOTIDE SEQUENCE [LARGE SCALE GENOMIC DNA]</scope>
    <source>
        <strain evidence="11">ATCC 11550 / CBS 779.69 / DSM 880 / IAM 14645 / JCM 23072 / IMI 49137</strain>
    </source>
</reference>
<keyword evidence="3 6" id="KW-0064">Aspartyl protease</keyword>
<feature type="active site" evidence="5">
    <location>
        <position position="344"/>
    </location>
</feature>
<feature type="region of interest" description="Disordered" evidence="7">
    <location>
        <begin position="456"/>
        <end position="497"/>
    </location>
</feature>
<dbReference type="PROSITE" id="PS51767">
    <property type="entry name" value="PEPTIDASE_A1"/>
    <property type="match status" value="1"/>
</dbReference>
<evidence type="ECO:0000259" key="9">
    <source>
        <dbReference type="PROSITE" id="PS51767"/>
    </source>
</evidence>
<evidence type="ECO:0000256" key="6">
    <source>
        <dbReference type="RuleBase" id="RU000454"/>
    </source>
</evidence>
<evidence type="ECO:0000256" key="2">
    <source>
        <dbReference type="ARBA" id="ARBA00022670"/>
    </source>
</evidence>
<feature type="compositionally biased region" description="Low complexity" evidence="7">
    <location>
        <begin position="459"/>
        <end position="472"/>
    </location>
</feature>
<dbReference type="AlphaFoldDB" id="A0A086T887"/>
<feature type="active site" evidence="5">
    <location>
        <position position="159"/>
    </location>
</feature>
<feature type="signal peptide" evidence="8">
    <location>
        <begin position="1"/>
        <end position="18"/>
    </location>
</feature>
<evidence type="ECO:0000256" key="4">
    <source>
        <dbReference type="ARBA" id="ARBA00022801"/>
    </source>
</evidence>
<feature type="domain" description="Peptidase A1" evidence="9">
    <location>
        <begin position="141"/>
        <end position="451"/>
    </location>
</feature>
<gene>
    <name evidence="10" type="ORF">ACRE_036320</name>
</gene>
<dbReference type="PANTHER" id="PTHR47966">
    <property type="entry name" value="BETA-SITE APP-CLEAVING ENZYME, ISOFORM A-RELATED"/>
    <property type="match status" value="1"/>
</dbReference>
<keyword evidence="8" id="KW-0732">Signal</keyword>
<evidence type="ECO:0000256" key="3">
    <source>
        <dbReference type="ARBA" id="ARBA00022750"/>
    </source>
</evidence>
<dbReference type="SUPFAM" id="SSF50630">
    <property type="entry name" value="Acid proteases"/>
    <property type="match status" value="1"/>
</dbReference>
<dbReference type="GO" id="GO:0006508">
    <property type="term" value="P:proteolysis"/>
    <property type="evidence" value="ECO:0007669"/>
    <property type="project" value="UniProtKB-KW"/>
</dbReference>
<comment type="similarity">
    <text evidence="1 6">Belongs to the peptidase A1 family.</text>
</comment>
<keyword evidence="4 6" id="KW-0378">Hydrolase</keyword>
<dbReference type="InterPro" id="IPR033121">
    <property type="entry name" value="PEPTIDASE_A1"/>
</dbReference>
<dbReference type="HOGENOM" id="CLU_013253_0_3_1"/>
<evidence type="ECO:0000256" key="7">
    <source>
        <dbReference type="SAM" id="MobiDB-lite"/>
    </source>
</evidence>
<dbReference type="CDD" id="cd06097">
    <property type="entry name" value="Aspergillopepsin_like"/>
    <property type="match status" value="1"/>
</dbReference>